<dbReference type="Proteomes" id="UP001062846">
    <property type="component" value="Chromosome 2"/>
</dbReference>
<keyword evidence="2" id="KW-1185">Reference proteome</keyword>
<comment type="caution">
    <text evidence="1">The sequence shown here is derived from an EMBL/GenBank/DDBJ whole genome shotgun (WGS) entry which is preliminary data.</text>
</comment>
<evidence type="ECO:0000313" key="2">
    <source>
        <dbReference type="Proteomes" id="UP001062846"/>
    </source>
</evidence>
<evidence type="ECO:0000313" key="1">
    <source>
        <dbReference type="EMBL" id="KAI8566967.1"/>
    </source>
</evidence>
<protein>
    <submittedName>
        <fullName evidence="1">Uncharacterized protein</fullName>
    </submittedName>
</protein>
<sequence>MMPRETTRDVSTKEQMAIALRYVDKRGCVVKRFVGIKHVTSTSALSLKNAIEDLFSTHNLSISRLRGQGYDGASNMQGEFNGLKSLILQENECAYYVHCFAHQLQLVLVASAKNHVHIANFFALVSNIVNVVGASCKRRDVLRENQATQIIKALSLGDIASGKGLNQKTTLGRASDTRWGSHYGTLLSVVTMFDSMIDVLDVVVEDASSLDQKLEAFRLLKGMQSFDFVFNLHLMKSVLGITNDLS</sequence>
<name>A0ACC0PQI0_RHOML</name>
<dbReference type="EMBL" id="CM046389">
    <property type="protein sequence ID" value="KAI8566967.1"/>
    <property type="molecule type" value="Genomic_DNA"/>
</dbReference>
<proteinExistence type="predicted"/>
<reference evidence="1" key="1">
    <citation type="submission" date="2022-02" db="EMBL/GenBank/DDBJ databases">
        <title>Plant Genome Project.</title>
        <authorList>
            <person name="Zhang R.-G."/>
        </authorList>
    </citation>
    <scope>NUCLEOTIDE SEQUENCE</scope>
    <source>
        <strain evidence="1">AT1</strain>
    </source>
</reference>
<accession>A0ACC0PQI0</accession>
<gene>
    <name evidence="1" type="ORF">RHMOL_Rhmol02G0084300</name>
</gene>
<organism evidence="1 2">
    <name type="scientific">Rhododendron molle</name>
    <name type="common">Chinese azalea</name>
    <name type="synonym">Azalea mollis</name>
    <dbReference type="NCBI Taxonomy" id="49168"/>
    <lineage>
        <taxon>Eukaryota</taxon>
        <taxon>Viridiplantae</taxon>
        <taxon>Streptophyta</taxon>
        <taxon>Embryophyta</taxon>
        <taxon>Tracheophyta</taxon>
        <taxon>Spermatophyta</taxon>
        <taxon>Magnoliopsida</taxon>
        <taxon>eudicotyledons</taxon>
        <taxon>Gunneridae</taxon>
        <taxon>Pentapetalae</taxon>
        <taxon>asterids</taxon>
        <taxon>Ericales</taxon>
        <taxon>Ericaceae</taxon>
        <taxon>Ericoideae</taxon>
        <taxon>Rhodoreae</taxon>
        <taxon>Rhododendron</taxon>
    </lineage>
</organism>